<dbReference type="Gene3D" id="3.40.50.2300">
    <property type="match status" value="1"/>
</dbReference>
<dbReference type="SMART" id="SM00448">
    <property type="entry name" value="REC"/>
    <property type="match status" value="1"/>
</dbReference>
<dbReference type="RefSeq" id="WP_185794429.1">
    <property type="nucleotide sequence ID" value="NZ_JACMYH010000002.1"/>
</dbReference>
<feature type="transmembrane region" description="Helical" evidence="5">
    <location>
        <begin position="188"/>
        <end position="216"/>
    </location>
</feature>
<evidence type="ECO:0000256" key="3">
    <source>
        <dbReference type="ARBA" id="ARBA00022553"/>
    </source>
</evidence>
<dbReference type="Proteomes" id="UP000546173">
    <property type="component" value="Unassembled WGS sequence"/>
</dbReference>
<organism evidence="8 9">
    <name type="scientific">Pseudomonas baltica</name>
    <dbReference type="NCBI Taxonomy" id="2762576"/>
    <lineage>
        <taxon>Bacteria</taxon>
        <taxon>Pseudomonadati</taxon>
        <taxon>Pseudomonadota</taxon>
        <taxon>Gammaproteobacteria</taxon>
        <taxon>Pseudomonadales</taxon>
        <taxon>Pseudomonadaceae</taxon>
        <taxon>Pseudomonas</taxon>
    </lineage>
</organism>
<dbReference type="EMBL" id="JACMYH010000002">
    <property type="protein sequence ID" value="MBC2678953.1"/>
    <property type="molecule type" value="Genomic_DNA"/>
</dbReference>
<dbReference type="InterPro" id="IPR004358">
    <property type="entry name" value="Sig_transdc_His_kin-like_C"/>
</dbReference>
<evidence type="ECO:0000259" key="6">
    <source>
        <dbReference type="PROSITE" id="PS50109"/>
    </source>
</evidence>
<evidence type="ECO:0000256" key="1">
    <source>
        <dbReference type="ARBA" id="ARBA00000085"/>
    </source>
</evidence>
<dbReference type="CDD" id="cd00082">
    <property type="entry name" value="HisKA"/>
    <property type="match status" value="1"/>
</dbReference>
<dbReference type="InterPro" id="IPR005467">
    <property type="entry name" value="His_kinase_dom"/>
</dbReference>
<dbReference type="Pfam" id="PF02518">
    <property type="entry name" value="HATPase_c"/>
    <property type="match status" value="1"/>
</dbReference>
<accession>A0A7X1G5M7</accession>
<evidence type="ECO:0000313" key="8">
    <source>
        <dbReference type="EMBL" id="MBC2678953.1"/>
    </source>
</evidence>
<sequence>MHAPDDDLDTGAHTSGWGLSRLHAATSVRWVAKLLSWVALLTGATALCEYLLGQPLLGYLVPGLMGMSPLTAMALCALALSSLLGRRARPSWLLAGLASSSAFALLGTHLLLGADVLSPAVNAWLFPPSALLVGSVSPATASCLALLGVARMAQLAGRHKACDVLALLAFGLAGIGLLGYAYGVKDLYSVLLFNAMAVHTAAALACLAVSTMLFQADQGWLNVVTLSNRAGAVTRRQLLLTAILPVIGWLLLSAINARAIGAPAALALVVATVFLPLVILIIKDGRVTARLDLQRQKQRRLETTIRQRLELELDQKRAELEQESAQRIVAEQVMNRAQRLDAIGQLTGGIAHDFNNLLMGISGNLELLHRHVESDPKASKYVTRATLSTEKGIRLTGQLLAFSRTQRLNVSAVSLADTVTAAFELVGNALGPDINIDMQTPDRSLFVSTDPLQLEMAILNLALNARDAMPDGGWFTVKCSPTAPPGTPPSVSIRVSDSGTGMSAEVLAKACEPFFTTKESGRGTGLGLAQVYGLCRQCGGDLKITSEPGQGSTFELVLPMAERPRANSINPQPTSVTVALAPLAQPVLVVDDDDAVRTVLVDDLRVRGYQVLEADRGGKALAILGNTRCAAAVIDFLMPEMNGAELARKARQLVPQLPIIFISGYADTLALDAIAGAVVLRKPFELDELDRLVRELAGAPGPDA</sequence>
<dbReference type="PANTHER" id="PTHR43065">
    <property type="entry name" value="SENSOR HISTIDINE KINASE"/>
    <property type="match status" value="1"/>
</dbReference>
<gene>
    <name evidence="8" type="ORF">H7993_11210</name>
</gene>
<keyword evidence="9" id="KW-1185">Reference proteome</keyword>
<dbReference type="InterPro" id="IPR001789">
    <property type="entry name" value="Sig_transdc_resp-reg_receiver"/>
</dbReference>
<keyword evidence="5" id="KW-1133">Transmembrane helix</keyword>
<dbReference type="SUPFAM" id="SSF52172">
    <property type="entry name" value="CheY-like"/>
    <property type="match status" value="1"/>
</dbReference>
<reference evidence="8 9" key="1">
    <citation type="submission" date="2020-08" db="EMBL/GenBank/DDBJ databases">
        <title>Pseudomonas sp. nov.</title>
        <authorList>
            <person name="Gieschler S."/>
            <person name="Fiedler G."/>
            <person name="Brinks E."/>
            <person name="Boehnlein C."/>
            <person name="Franz C.M.A.P."/>
            <person name="Kabisch J."/>
        </authorList>
    </citation>
    <scope>NUCLEOTIDE SEQUENCE [LARGE SCALE GENOMIC DNA]</scope>
    <source>
        <strain evidence="8 9">MBT-2</strain>
    </source>
</reference>
<keyword evidence="5" id="KW-0812">Transmembrane</keyword>
<dbReference type="SUPFAM" id="SSF47384">
    <property type="entry name" value="Homodimeric domain of signal transducing histidine kinase"/>
    <property type="match status" value="1"/>
</dbReference>
<dbReference type="Gene3D" id="3.30.565.10">
    <property type="entry name" value="Histidine kinase-like ATPase, C-terminal domain"/>
    <property type="match status" value="1"/>
</dbReference>
<dbReference type="PROSITE" id="PS50109">
    <property type="entry name" value="HIS_KIN"/>
    <property type="match status" value="1"/>
</dbReference>
<dbReference type="SMART" id="SM00387">
    <property type="entry name" value="HATPase_c"/>
    <property type="match status" value="1"/>
</dbReference>
<keyword evidence="5" id="KW-0472">Membrane</keyword>
<dbReference type="InterPro" id="IPR003661">
    <property type="entry name" value="HisK_dim/P_dom"/>
</dbReference>
<dbReference type="SMART" id="SM00388">
    <property type="entry name" value="HisKA"/>
    <property type="match status" value="1"/>
</dbReference>
<dbReference type="InterPro" id="IPR011006">
    <property type="entry name" value="CheY-like_superfamily"/>
</dbReference>
<evidence type="ECO:0000256" key="4">
    <source>
        <dbReference type="PROSITE-ProRule" id="PRU00169"/>
    </source>
</evidence>
<feature type="transmembrane region" description="Helical" evidence="5">
    <location>
        <begin position="30"/>
        <end position="53"/>
    </location>
</feature>
<proteinExistence type="predicted"/>
<dbReference type="SUPFAM" id="SSF55874">
    <property type="entry name" value="ATPase domain of HSP90 chaperone/DNA topoisomerase II/histidine kinase"/>
    <property type="match status" value="1"/>
</dbReference>
<feature type="transmembrane region" description="Helical" evidence="5">
    <location>
        <begin position="261"/>
        <end position="282"/>
    </location>
</feature>
<feature type="transmembrane region" description="Helical" evidence="5">
    <location>
        <begin position="161"/>
        <end position="182"/>
    </location>
</feature>
<feature type="transmembrane region" description="Helical" evidence="5">
    <location>
        <begin position="237"/>
        <end position="255"/>
    </location>
</feature>
<evidence type="ECO:0000256" key="5">
    <source>
        <dbReference type="SAM" id="Phobius"/>
    </source>
</evidence>
<feature type="domain" description="Response regulatory" evidence="7">
    <location>
        <begin position="586"/>
        <end position="697"/>
    </location>
</feature>
<dbReference type="EC" id="2.7.13.3" evidence="2"/>
<dbReference type="PROSITE" id="PS50110">
    <property type="entry name" value="RESPONSE_REGULATORY"/>
    <property type="match status" value="1"/>
</dbReference>
<dbReference type="InterPro" id="IPR036890">
    <property type="entry name" value="HATPase_C_sf"/>
</dbReference>
<feature type="transmembrane region" description="Helical" evidence="5">
    <location>
        <begin position="124"/>
        <end position="149"/>
    </location>
</feature>
<dbReference type="Pfam" id="PF00072">
    <property type="entry name" value="Response_reg"/>
    <property type="match status" value="1"/>
</dbReference>
<comment type="catalytic activity">
    <reaction evidence="1">
        <text>ATP + protein L-histidine = ADP + protein N-phospho-L-histidine.</text>
        <dbReference type="EC" id="2.7.13.3"/>
    </reaction>
</comment>
<dbReference type="PRINTS" id="PR00344">
    <property type="entry name" value="BCTRLSENSOR"/>
</dbReference>
<feature type="domain" description="Histidine kinase" evidence="6">
    <location>
        <begin position="349"/>
        <end position="562"/>
    </location>
</feature>
<evidence type="ECO:0000256" key="2">
    <source>
        <dbReference type="ARBA" id="ARBA00012438"/>
    </source>
</evidence>
<comment type="caution">
    <text evidence="8">The sequence shown here is derived from an EMBL/GenBank/DDBJ whole genome shotgun (WGS) entry which is preliminary data.</text>
</comment>
<protein>
    <recommendedName>
        <fullName evidence="2">histidine kinase</fullName>
        <ecNumber evidence="2">2.7.13.3</ecNumber>
    </recommendedName>
</protein>
<evidence type="ECO:0000313" key="9">
    <source>
        <dbReference type="Proteomes" id="UP000546173"/>
    </source>
</evidence>
<feature type="transmembrane region" description="Helical" evidence="5">
    <location>
        <begin position="92"/>
        <end position="112"/>
    </location>
</feature>
<dbReference type="AlphaFoldDB" id="A0A7X1G5M7"/>
<dbReference type="GO" id="GO:0000155">
    <property type="term" value="F:phosphorelay sensor kinase activity"/>
    <property type="evidence" value="ECO:0007669"/>
    <property type="project" value="InterPro"/>
</dbReference>
<dbReference type="Pfam" id="PF00512">
    <property type="entry name" value="HisKA"/>
    <property type="match status" value="1"/>
</dbReference>
<dbReference type="Gene3D" id="1.10.287.130">
    <property type="match status" value="1"/>
</dbReference>
<dbReference type="PANTHER" id="PTHR43065:SF49">
    <property type="entry name" value="HISTIDINE KINASE"/>
    <property type="match status" value="1"/>
</dbReference>
<keyword evidence="3 4" id="KW-0597">Phosphoprotein</keyword>
<dbReference type="InterPro" id="IPR036097">
    <property type="entry name" value="HisK_dim/P_sf"/>
</dbReference>
<dbReference type="InterPro" id="IPR003594">
    <property type="entry name" value="HATPase_dom"/>
</dbReference>
<name>A0A7X1G5M7_9PSED</name>
<feature type="modified residue" description="4-aspartylphosphate" evidence="4">
    <location>
        <position position="635"/>
    </location>
</feature>
<evidence type="ECO:0000259" key="7">
    <source>
        <dbReference type="PROSITE" id="PS50110"/>
    </source>
</evidence>
<feature type="transmembrane region" description="Helical" evidence="5">
    <location>
        <begin position="59"/>
        <end position="80"/>
    </location>
</feature>